<keyword evidence="5 6" id="KW-0482">Metalloprotease</keyword>
<keyword evidence="3 6" id="KW-0378">Hydrolase</keyword>
<keyword evidence="4 6" id="KW-0862">Zinc</keyword>
<dbReference type="InterPro" id="IPR001915">
    <property type="entry name" value="Peptidase_M48"/>
</dbReference>
<dbReference type="CDD" id="cd07325">
    <property type="entry name" value="M48_Ste24p_like"/>
    <property type="match status" value="1"/>
</dbReference>
<evidence type="ECO:0000256" key="4">
    <source>
        <dbReference type="ARBA" id="ARBA00022833"/>
    </source>
</evidence>
<evidence type="ECO:0000259" key="8">
    <source>
        <dbReference type="Pfam" id="PF01435"/>
    </source>
</evidence>
<sequence>MRSSCSLLLLLLVVSSATCFHVPAFFPSTRAHISRRSRSVLRQEIVASESLRRREPPKPMDKYKTEPVGNSLPKADSAKLGWSKLEPSQFRHPYDTQATEALRRLFPFEFLVRQGMGGVIEQAIFLDNLSSGVRVGPNQLPKIYNSLVEAKRILALDIPVDVYVKQNPVPNAYTMAMQGKKPFIVIHSALIELMSPQELQAVIAHELGHLKCEHGLWITVANIITNFAAQLPGLGRVLSEVMSMSIMRWLQSAELSCDRASLLVSQDPRVVVSVIMKLTGGSASFAGELNPDAFLSQAREFEKESSSSWVGRQMMSNAAQMLTHPLPVTRVRELDAWSRSAEYRRLMLTGRPIASTADSAK</sequence>
<dbReference type="PANTHER" id="PTHR10120">
    <property type="entry name" value="CAAX PRENYL PROTEASE 1"/>
    <property type="match status" value="1"/>
</dbReference>
<proteinExistence type="inferred from homology"/>
<keyword evidence="7" id="KW-0732">Signal</keyword>
<dbReference type="Pfam" id="PF01435">
    <property type="entry name" value="Peptidase_M48"/>
    <property type="match status" value="1"/>
</dbReference>
<dbReference type="GO" id="GO:0046872">
    <property type="term" value="F:metal ion binding"/>
    <property type="evidence" value="ECO:0007669"/>
    <property type="project" value="UniProtKB-KW"/>
</dbReference>
<organism evidence="9">
    <name type="scientific">Guillardia theta</name>
    <name type="common">Cryptophyte</name>
    <name type="synonym">Cryptomonas phi</name>
    <dbReference type="NCBI Taxonomy" id="55529"/>
    <lineage>
        <taxon>Eukaryota</taxon>
        <taxon>Cryptophyceae</taxon>
        <taxon>Pyrenomonadales</taxon>
        <taxon>Geminigeraceae</taxon>
        <taxon>Guillardia</taxon>
    </lineage>
</organism>
<dbReference type="AlphaFoldDB" id="A0A7S4K8H7"/>
<keyword evidence="1 6" id="KW-0645">Protease</keyword>
<evidence type="ECO:0000256" key="5">
    <source>
        <dbReference type="ARBA" id="ARBA00023049"/>
    </source>
</evidence>
<comment type="cofactor">
    <cofactor evidence="6">
        <name>Zn(2+)</name>
        <dbReference type="ChEBI" id="CHEBI:29105"/>
    </cofactor>
    <text evidence="6">Binds 1 zinc ion per subunit.</text>
</comment>
<evidence type="ECO:0000256" key="3">
    <source>
        <dbReference type="ARBA" id="ARBA00022801"/>
    </source>
</evidence>
<evidence type="ECO:0000256" key="7">
    <source>
        <dbReference type="SAM" id="SignalP"/>
    </source>
</evidence>
<evidence type="ECO:0000313" key="9">
    <source>
        <dbReference type="EMBL" id="CAE2287082.1"/>
    </source>
</evidence>
<reference evidence="9" key="1">
    <citation type="submission" date="2021-01" db="EMBL/GenBank/DDBJ databases">
        <authorList>
            <person name="Corre E."/>
            <person name="Pelletier E."/>
            <person name="Niang G."/>
            <person name="Scheremetjew M."/>
            <person name="Finn R."/>
            <person name="Kale V."/>
            <person name="Holt S."/>
            <person name="Cochrane G."/>
            <person name="Meng A."/>
            <person name="Brown T."/>
            <person name="Cohen L."/>
        </authorList>
    </citation>
    <scope>NUCLEOTIDE SEQUENCE</scope>
    <source>
        <strain evidence="9">CCMP 2712</strain>
    </source>
</reference>
<evidence type="ECO:0000256" key="1">
    <source>
        <dbReference type="ARBA" id="ARBA00022670"/>
    </source>
</evidence>
<feature type="signal peptide" evidence="7">
    <location>
        <begin position="1"/>
        <end position="19"/>
    </location>
</feature>
<evidence type="ECO:0000256" key="2">
    <source>
        <dbReference type="ARBA" id="ARBA00022723"/>
    </source>
</evidence>
<feature type="domain" description="Peptidase M48" evidence="8">
    <location>
        <begin position="160"/>
        <end position="337"/>
    </location>
</feature>
<comment type="similarity">
    <text evidence="6">Belongs to the peptidase M48 family.</text>
</comment>
<dbReference type="Gene3D" id="3.30.2010.10">
    <property type="entry name" value="Metalloproteases ('zincins'), catalytic domain"/>
    <property type="match status" value="1"/>
</dbReference>
<protein>
    <recommendedName>
        <fullName evidence="8">Peptidase M48 domain-containing protein</fullName>
    </recommendedName>
</protein>
<evidence type="ECO:0000256" key="6">
    <source>
        <dbReference type="RuleBase" id="RU003983"/>
    </source>
</evidence>
<name>A0A7S4K8H7_GUITH</name>
<dbReference type="GO" id="GO:0006508">
    <property type="term" value="P:proteolysis"/>
    <property type="evidence" value="ECO:0007669"/>
    <property type="project" value="UniProtKB-KW"/>
</dbReference>
<feature type="chain" id="PRO_5030775375" description="Peptidase M48 domain-containing protein" evidence="7">
    <location>
        <begin position="20"/>
        <end position="361"/>
    </location>
</feature>
<dbReference type="EMBL" id="HBKN01013251">
    <property type="protein sequence ID" value="CAE2287082.1"/>
    <property type="molecule type" value="Transcribed_RNA"/>
</dbReference>
<keyword evidence="2" id="KW-0479">Metal-binding</keyword>
<accession>A0A7S4K8H7</accession>
<dbReference type="GO" id="GO:0004222">
    <property type="term" value="F:metalloendopeptidase activity"/>
    <property type="evidence" value="ECO:0007669"/>
    <property type="project" value="InterPro"/>
</dbReference>
<gene>
    <name evidence="9" type="ORF">GTHE00462_LOCUS10340</name>
</gene>